<gene>
    <name evidence="1" type="ORF">HPB50_026142</name>
</gene>
<accession>A0ACB7S9T8</accession>
<keyword evidence="2" id="KW-1185">Reference proteome</keyword>
<name>A0ACB7S9T8_HYAAI</name>
<protein>
    <submittedName>
        <fullName evidence="1">Uncharacterized protein</fullName>
    </submittedName>
</protein>
<sequence>MLEIALQKFNCLFSCAVRRHHCTGNVTTFIIFITGGRLIVCLHFSYQFFKRLLTTDIYHIVSQKQIRSEGDNDPSPSRDNIPITIAPTDPTDNRKKSCACQQ</sequence>
<dbReference type="Proteomes" id="UP000821845">
    <property type="component" value="Chromosome 5"/>
</dbReference>
<dbReference type="EMBL" id="CM023485">
    <property type="protein sequence ID" value="KAH6931633.1"/>
    <property type="molecule type" value="Genomic_DNA"/>
</dbReference>
<proteinExistence type="predicted"/>
<evidence type="ECO:0000313" key="1">
    <source>
        <dbReference type="EMBL" id="KAH6931633.1"/>
    </source>
</evidence>
<evidence type="ECO:0000313" key="2">
    <source>
        <dbReference type="Proteomes" id="UP000821845"/>
    </source>
</evidence>
<comment type="caution">
    <text evidence="1">The sequence shown here is derived from an EMBL/GenBank/DDBJ whole genome shotgun (WGS) entry which is preliminary data.</text>
</comment>
<reference evidence="1" key="1">
    <citation type="submission" date="2020-05" db="EMBL/GenBank/DDBJ databases">
        <title>Large-scale comparative analyses of tick genomes elucidate their genetic diversity and vector capacities.</title>
        <authorList>
            <person name="Jia N."/>
            <person name="Wang J."/>
            <person name="Shi W."/>
            <person name="Du L."/>
            <person name="Sun Y."/>
            <person name="Zhan W."/>
            <person name="Jiang J."/>
            <person name="Wang Q."/>
            <person name="Zhang B."/>
            <person name="Ji P."/>
            <person name="Sakyi L.B."/>
            <person name="Cui X."/>
            <person name="Yuan T."/>
            <person name="Jiang B."/>
            <person name="Yang W."/>
            <person name="Lam T.T.-Y."/>
            <person name="Chang Q."/>
            <person name="Ding S."/>
            <person name="Wang X."/>
            <person name="Zhu J."/>
            <person name="Ruan X."/>
            <person name="Zhao L."/>
            <person name="Wei J."/>
            <person name="Que T."/>
            <person name="Du C."/>
            <person name="Cheng J."/>
            <person name="Dai P."/>
            <person name="Han X."/>
            <person name="Huang E."/>
            <person name="Gao Y."/>
            <person name="Liu J."/>
            <person name="Shao H."/>
            <person name="Ye R."/>
            <person name="Li L."/>
            <person name="Wei W."/>
            <person name="Wang X."/>
            <person name="Wang C."/>
            <person name="Yang T."/>
            <person name="Huo Q."/>
            <person name="Li W."/>
            <person name="Guo W."/>
            <person name="Chen H."/>
            <person name="Zhou L."/>
            <person name="Ni X."/>
            <person name="Tian J."/>
            <person name="Zhou Y."/>
            <person name="Sheng Y."/>
            <person name="Liu T."/>
            <person name="Pan Y."/>
            <person name="Xia L."/>
            <person name="Li J."/>
            <person name="Zhao F."/>
            <person name="Cao W."/>
        </authorList>
    </citation>
    <scope>NUCLEOTIDE SEQUENCE</scope>
    <source>
        <strain evidence="1">Hyas-2018</strain>
    </source>
</reference>
<organism evidence="1 2">
    <name type="scientific">Hyalomma asiaticum</name>
    <name type="common">Tick</name>
    <dbReference type="NCBI Taxonomy" id="266040"/>
    <lineage>
        <taxon>Eukaryota</taxon>
        <taxon>Metazoa</taxon>
        <taxon>Ecdysozoa</taxon>
        <taxon>Arthropoda</taxon>
        <taxon>Chelicerata</taxon>
        <taxon>Arachnida</taxon>
        <taxon>Acari</taxon>
        <taxon>Parasitiformes</taxon>
        <taxon>Ixodida</taxon>
        <taxon>Ixodoidea</taxon>
        <taxon>Ixodidae</taxon>
        <taxon>Hyalomminae</taxon>
        <taxon>Hyalomma</taxon>
    </lineage>
</organism>